<dbReference type="GO" id="GO:0004322">
    <property type="term" value="F:ferroxidase activity"/>
    <property type="evidence" value="ECO:0007669"/>
    <property type="project" value="InterPro"/>
</dbReference>
<evidence type="ECO:0000256" key="5">
    <source>
        <dbReference type="ARBA" id="ARBA00033787"/>
    </source>
</evidence>
<evidence type="ECO:0000256" key="1">
    <source>
        <dbReference type="ARBA" id="ARBA00022434"/>
    </source>
</evidence>
<organism evidence="7 8">
    <name type="scientific">Anaeromonas frigoriresistens</name>
    <dbReference type="NCBI Taxonomy" id="2683708"/>
    <lineage>
        <taxon>Bacteria</taxon>
        <taxon>Bacillati</taxon>
        <taxon>Bacillota</taxon>
        <taxon>Tissierellia</taxon>
        <taxon>Tissierellales</taxon>
        <taxon>Thermohalobacteraceae</taxon>
        <taxon>Anaeromonas</taxon>
    </lineage>
</organism>
<dbReference type="AlphaFoldDB" id="A0A942URW0"/>
<keyword evidence="1" id="KW-0409">Iron storage</keyword>
<dbReference type="GO" id="GO:0140737">
    <property type="term" value="C:encapsulin nanocompartment"/>
    <property type="evidence" value="ECO:0007669"/>
    <property type="project" value="UniProtKB-SubCell"/>
</dbReference>
<evidence type="ECO:0000256" key="2">
    <source>
        <dbReference type="ARBA" id="ARBA00022723"/>
    </source>
</evidence>
<reference evidence="7" key="1">
    <citation type="submission" date="2019-12" db="EMBL/GenBank/DDBJ databases">
        <title>Clostridiaceae gen. nov. sp. nov., isolated from sediment in Xinjiang, China.</title>
        <authorList>
            <person name="Zhang R."/>
        </authorList>
    </citation>
    <scope>NUCLEOTIDE SEQUENCE</scope>
    <source>
        <strain evidence="7">D2Q-11</strain>
    </source>
</reference>
<dbReference type="EMBL" id="WSFT01000016">
    <property type="protein sequence ID" value="MBS4537448.1"/>
    <property type="molecule type" value="Genomic_DNA"/>
</dbReference>
<comment type="subcellular location">
    <subcellularLocation>
        <location evidence="4">Encapsulin nanocompartment</location>
    </subcellularLocation>
</comment>
<comment type="caution">
    <text evidence="7">The sequence shown here is derived from an EMBL/GenBank/DDBJ whole genome shotgun (WGS) entry which is preliminary data.</text>
</comment>
<keyword evidence="8" id="KW-1185">Reference proteome</keyword>
<dbReference type="Pfam" id="PF22277">
    <property type="entry name" value="EncFtn-like"/>
    <property type="match status" value="1"/>
</dbReference>
<dbReference type="InterPro" id="IPR009078">
    <property type="entry name" value="Ferritin-like_SF"/>
</dbReference>
<evidence type="ECO:0000256" key="4">
    <source>
        <dbReference type="ARBA" id="ARBA00033738"/>
    </source>
</evidence>
<dbReference type="InterPro" id="IPR054581">
    <property type="entry name" value="EncFtn-like"/>
</dbReference>
<dbReference type="Proteomes" id="UP000724672">
    <property type="component" value="Unassembled WGS sequence"/>
</dbReference>
<evidence type="ECO:0008006" key="9">
    <source>
        <dbReference type="Google" id="ProtNLM"/>
    </source>
</evidence>
<sequence length="114" mass="13532">MNDYHESIDLLDEESRNYVRALHSLMEEVEAVDWYHQRVVATKDEQLKAIMAHNRNEEIEHACMALEWLRRNMPGWDEQLRTYLFTEDPILEVEEKAEEDEDNNDGDLGIGKLK</sequence>
<evidence type="ECO:0000313" key="8">
    <source>
        <dbReference type="Proteomes" id="UP000724672"/>
    </source>
</evidence>
<evidence type="ECO:0000256" key="3">
    <source>
        <dbReference type="ARBA" id="ARBA00023004"/>
    </source>
</evidence>
<dbReference type="Gene3D" id="6.10.140.1960">
    <property type="match status" value="1"/>
</dbReference>
<gene>
    <name evidence="7" type="ORF">GOQ27_03185</name>
</gene>
<protein>
    <recommendedName>
        <fullName evidence="9">Ferritin</fullName>
    </recommendedName>
</protein>
<dbReference type="InterPro" id="IPR030907">
    <property type="entry name" value="Ferrit_encaps"/>
</dbReference>
<evidence type="ECO:0000313" key="7">
    <source>
        <dbReference type="EMBL" id="MBS4537448.1"/>
    </source>
</evidence>
<evidence type="ECO:0000256" key="6">
    <source>
        <dbReference type="SAM" id="MobiDB-lite"/>
    </source>
</evidence>
<keyword evidence="2" id="KW-0479">Metal-binding</keyword>
<accession>A0A942URW0</accession>
<dbReference type="NCBIfam" id="TIGR04535">
    <property type="entry name" value="ferrit_encaps"/>
    <property type="match status" value="1"/>
</dbReference>
<keyword evidence="5" id="KW-1284">Encapsulin nanocompartment</keyword>
<dbReference type="RefSeq" id="WP_203365376.1">
    <property type="nucleotide sequence ID" value="NZ_WSFT01000016.1"/>
</dbReference>
<name>A0A942URW0_9FIRM</name>
<dbReference type="GO" id="GO:0006879">
    <property type="term" value="P:intracellular iron ion homeostasis"/>
    <property type="evidence" value="ECO:0007669"/>
    <property type="project" value="UniProtKB-KW"/>
</dbReference>
<dbReference type="GO" id="GO:0046872">
    <property type="term" value="F:metal ion binding"/>
    <property type="evidence" value="ECO:0007669"/>
    <property type="project" value="UniProtKB-KW"/>
</dbReference>
<dbReference type="SUPFAM" id="SSF47240">
    <property type="entry name" value="Ferritin-like"/>
    <property type="match status" value="1"/>
</dbReference>
<feature type="compositionally biased region" description="Acidic residues" evidence="6">
    <location>
        <begin position="94"/>
        <end position="105"/>
    </location>
</feature>
<proteinExistence type="predicted"/>
<feature type="region of interest" description="Disordered" evidence="6">
    <location>
        <begin position="94"/>
        <end position="114"/>
    </location>
</feature>
<keyword evidence="3" id="KW-0408">Iron</keyword>